<organism evidence="2 3">
    <name type="scientific">Geobacter soli</name>
    <dbReference type="NCBI Taxonomy" id="1510391"/>
    <lineage>
        <taxon>Bacteria</taxon>
        <taxon>Pseudomonadati</taxon>
        <taxon>Thermodesulfobacteriota</taxon>
        <taxon>Desulfuromonadia</taxon>
        <taxon>Geobacterales</taxon>
        <taxon>Geobacteraceae</taxon>
        <taxon>Geobacter</taxon>
    </lineage>
</organism>
<evidence type="ECO:0000313" key="3">
    <source>
        <dbReference type="Proteomes" id="UP000031433"/>
    </source>
</evidence>
<gene>
    <name evidence="2" type="ORF">SE37_03550</name>
</gene>
<dbReference type="EMBL" id="JXBL01000001">
    <property type="protein sequence ID" value="KIE44131.1"/>
    <property type="molecule type" value="Genomic_DNA"/>
</dbReference>
<name>A0A0C1R0V3_9BACT</name>
<accession>A0A0C1R0V3</accession>
<evidence type="ECO:0000256" key="1">
    <source>
        <dbReference type="SAM" id="MobiDB-lite"/>
    </source>
</evidence>
<keyword evidence="3" id="KW-1185">Reference proteome</keyword>
<sequence>MRTMSIFHTCLAAVLATAIVLFSTAGFGVACHLVVPTVVDSSHHHDTDRLCPTDEERNDGGSPPASECSSAHGDLPPCCAEETFLLAYCPSFALLAAHDPLSAPPQVYLDWFVPPQNQI</sequence>
<protein>
    <recommendedName>
        <fullName evidence="4">Lipoprotein</fullName>
    </recommendedName>
</protein>
<reference evidence="2 3" key="1">
    <citation type="submission" date="2015-01" db="EMBL/GenBank/DDBJ databases">
        <title>Genome sequence of the anaerobic bacterium Geobacter soli GSS01, a dissimilatory Fe(III) reducer from soil.</title>
        <authorList>
            <person name="Yang G."/>
            <person name="Zhou S."/>
        </authorList>
    </citation>
    <scope>NUCLEOTIDE SEQUENCE [LARGE SCALE GENOMIC DNA]</scope>
    <source>
        <strain evidence="2 3">GSS01</strain>
    </source>
</reference>
<feature type="compositionally biased region" description="Basic and acidic residues" evidence="1">
    <location>
        <begin position="43"/>
        <end position="59"/>
    </location>
</feature>
<dbReference type="PROSITE" id="PS51257">
    <property type="entry name" value="PROKAR_LIPOPROTEIN"/>
    <property type="match status" value="1"/>
</dbReference>
<evidence type="ECO:0008006" key="4">
    <source>
        <dbReference type="Google" id="ProtNLM"/>
    </source>
</evidence>
<dbReference type="AlphaFoldDB" id="A0A0C1R0V3"/>
<evidence type="ECO:0000313" key="2">
    <source>
        <dbReference type="EMBL" id="KIE44131.1"/>
    </source>
</evidence>
<comment type="caution">
    <text evidence="2">The sequence shown here is derived from an EMBL/GenBank/DDBJ whole genome shotgun (WGS) entry which is preliminary data.</text>
</comment>
<proteinExistence type="predicted"/>
<dbReference type="Proteomes" id="UP000031433">
    <property type="component" value="Unassembled WGS sequence"/>
</dbReference>
<feature type="region of interest" description="Disordered" evidence="1">
    <location>
        <begin position="43"/>
        <end position="72"/>
    </location>
</feature>